<proteinExistence type="predicted"/>
<organism evidence="1 2">
    <name type="scientific">Riccia fluitans</name>
    <dbReference type="NCBI Taxonomy" id="41844"/>
    <lineage>
        <taxon>Eukaryota</taxon>
        <taxon>Viridiplantae</taxon>
        <taxon>Streptophyta</taxon>
        <taxon>Embryophyta</taxon>
        <taxon>Marchantiophyta</taxon>
        <taxon>Marchantiopsida</taxon>
        <taxon>Marchantiidae</taxon>
        <taxon>Marchantiales</taxon>
        <taxon>Ricciaceae</taxon>
        <taxon>Riccia</taxon>
    </lineage>
</organism>
<name>A0ABD1XE23_9MARC</name>
<dbReference type="Proteomes" id="UP001605036">
    <property type="component" value="Unassembled WGS sequence"/>
</dbReference>
<gene>
    <name evidence="1" type="ORF">R1flu_008780</name>
</gene>
<dbReference type="EMBL" id="JBHFFA010000068">
    <property type="protein sequence ID" value="KAL2603093.1"/>
    <property type="molecule type" value="Genomic_DNA"/>
</dbReference>
<protein>
    <submittedName>
        <fullName evidence="1">Uncharacterized protein</fullName>
    </submittedName>
</protein>
<reference evidence="1 2" key="1">
    <citation type="submission" date="2024-09" db="EMBL/GenBank/DDBJ databases">
        <title>Chromosome-scale assembly of Riccia fluitans.</title>
        <authorList>
            <person name="Paukszto L."/>
            <person name="Sawicki J."/>
            <person name="Karawczyk K."/>
            <person name="Piernik-Szablinska J."/>
            <person name="Szczecinska M."/>
            <person name="Mazdziarz M."/>
        </authorList>
    </citation>
    <scope>NUCLEOTIDE SEQUENCE [LARGE SCALE GENOMIC DNA]</scope>
    <source>
        <strain evidence="1">Rf_01</strain>
        <tissue evidence="1">Aerial parts of the thallus</tissue>
    </source>
</reference>
<comment type="caution">
    <text evidence="1">The sequence shown here is derived from an EMBL/GenBank/DDBJ whole genome shotgun (WGS) entry which is preliminary data.</text>
</comment>
<sequence length="107" mass="12007">MAIQMRRMAMDKAATIRSGQKIFPGHYQLRLYFCTTDGKFQDVNAEITEVVASKDIRCPGRVHAVAIQQKILLAPEGGKVDERSICYSRSTFSSLKPWALAELKTES</sequence>
<evidence type="ECO:0000313" key="1">
    <source>
        <dbReference type="EMBL" id="KAL2603093.1"/>
    </source>
</evidence>
<keyword evidence="2" id="KW-1185">Reference proteome</keyword>
<dbReference type="AlphaFoldDB" id="A0ABD1XE23"/>
<evidence type="ECO:0000313" key="2">
    <source>
        <dbReference type="Proteomes" id="UP001605036"/>
    </source>
</evidence>
<accession>A0ABD1XE23</accession>